<dbReference type="Pfam" id="PF01479">
    <property type="entry name" value="S4"/>
    <property type="match status" value="1"/>
</dbReference>
<dbReference type="PROSITE" id="PS50889">
    <property type="entry name" value="S4"/>
    <property type="match status" value="1"/>
</dbReference>
<dbReference type="PROSITE" id="PS00632">
    <property type="entry name" value="RIBOSOMAL_S4"/>
    <property type="match status" value="1"/>
</dbReference>
<comment type="function">
    <text evidence="6">With S5 and S12 plays an important role in translational accuracy.</text>
</comment>
<dbReference type="Gene3D" id="3.10.290.10">
    <property type="entry name" value="RNA-binding S4 domain"/>
    <property type="match status" value="1"/>
</dbReference>
<evidence type="ECO:0000259" key="8">
    <source>
        <dbReference type="SMART" id="SM00363"/>
    </source>
</evidence>
<evidence type="ECO:0000313" key="10">
    <source>
        <dbReference type="EMBL" id="MAG21977.1"/>
    </source>
</evidence>
<comment type="function">
    <text evidence="6">One of the primary rRNA binding proteins, it binds directly to 16S rRNA where it nucleates assembly of the body of the 30S subunit.</text>
</comment>
<gene>
    <name evidence="6" type="primary">rps4</name>
    <name evidence="10" type="ORF">CL943_01550</name>
</gene>
<dbReference type="InterPro" id="IPR036986">
    <property type="entry name" value="S4_RNA-bd_sf"/>
</dbReference>
<protein>
    <recommendedName>
        <fullName evidence="6">Small ribosomal subunit protein uS4</fullName>
    </recommendedName>
</protein>
<dbReference type="InterPro" id="IPR001912">
    <property type="entry name" value="Ribosomal_uS4_N"/>
</dbReference>
<dbReference type="InterPro" id="IPR002942">
    <property type="entry name" value="S4_RNA-bd"/>
</dbReference>
<dbReference type="GO" id="GO:0015935">
    <property type="term" value="C:small ribosomal subunit"/>
    <property type="evidence" value="ECO:0007669"/>
    <property type="project" value="InterPro"/>
</dbReference>
<evidence type="ECO:0000259" key="9">
    <source>
        <dbReference type="SMART" id="SM01390"/>
    </source>
</evidence>
<dbReference type="CDD" id="cd00165">
    <property type="entry name" value="S4"/>
    <property type="match status" value="1"/>
</dbReference>
<dbReference type="HAMAP" id="MF_01306_A">
    <property type="entry name" value="Ribosomal_uS4_A"/>
    <property type="match status" value="1"/>
</dbReference>
<dbReference type="PANTHER" id="PTHR11831:SF5">
    <property type="entry name" value="40S RIBOSOMAL PROTEIN S9"/>
    <property type="match status" value="1"/>
</dbReference>
<evidence type="ECO:0000256" key="3">
    <source>
        <dbReference type="ARBA" id="ARBA00022884"/>
    </source>
</evidence>
<evidence type="ECO:0000256" key="7">
    <source>
        <dbReference type="SAM" id="MobiDB-lite"/>
    </source>
</evidence>
<keyword evidence="2 6" id="KW-0699">rRNA-binding</keyword>
<dbReference type="InterPro" id="IPR022801">
    <property type="entry name" value="Ribosomal_uS4"/>
</dbReference>
<dbReference type="NCBIfam" id="TIGR01018">
    <property type="entry name" value="uS4_arch"/>
    <property type="match status" value="1"/>
</dbReference>
<comment type="caution">
    <text evidence="10">The sequence shown here is derived from an EMBL/GenBank/DDBJ whole genome shotgun (WGS) entry which is preliminary data.</text>
</comment>
<feature type="region of interest" description="Disordered" evidence="7">
    <location>
        <begin position="1"/>
        <end position="20"/>
    </location>
</feature>
<dbReference type="EMBL" id="NZBU01000005">
    <property type="protein sequence ID" value="MAG21977.1"/>
    <property type="molecule type" value="Genomic_DNA"/>
</dbReference>
<comment type="similarity">
    <text evidence="1 6">Belongs to the universal ribosomal protein uS4 family.</text>
</comment>
<dbReference type="Proteomes" id="UP000226592">
    <property type="component" value="Unassembled WGS sequence"/>
</dbReference>
<comment type="subunit">
    <text evidence="6">Part of the 30S ribosomal subunit. Contacts protein S5. The interaction surface between S4 and S5 is involved in control of translational fidelity.</text>
</comment>
<sequence length="255" mass="29439">MGDPKRTKKHYETPKKPFDKKRLDEEREVVRNYGLKNKRELWRVETILRKKRENARKLLARPLEERLKREKELLASLAKLGLLTEKATLDDVLTLSSDSLLERRLQSIVMRKGLANTISQSRQFIVHGHIAIDGKKVSSPSYLVTVDEESKIGYYGKPMELAPKEEEPKKDVKKEFEEAKPIEEAKGKAEEKAKAVEKPEAKETQTAPAKEKKEAAKKLKEVAKKEKKPKKEETKEETQEKKAEDKKEVKENGNK</sequence>
<keyword evidence="4 6" id="KW-0689">Ribosomal protein</keyword>
<dbReference type="AlphaFoldDB" id="A0A2D6M0M7"/>
<feature type="domain" description="Small ribosomal subunit protein uS4 N-terminal" evidence="9">
    <location>
        <begin position="5"/>
        <end position="102"/>
    </location>
</feature>
<evidence type="ECO:0000256" key="4">
    <source>
        <dbReference type="ARBA" id="ARBA00022980"/>
    </source>
</evidence>
<dbReference type="InterPro" id="IPR005710">
    <property type="entry name" value="Ribosomal_uS4_euk/arc"/>
</dbReference>
<feature type="region of interest" description="Disordered" evidence="7">
    <location>
        <begin position="163"/>
        <end position="255"/>
    </location>
</feature>
<dbReference type="SMART" id="SM00363">
    <property type="entry name" value="S4"/>
    <property type="match status" value="1"/>
</dbReference>
<evidence type="ECO:0000256" key="5">
    <source>
        <dbReference type="ARBA" id="ARBA00023274"/>
    </source>
</evidence>
<dbReference type="NCBIfam" id="NF003139">
    <property type="entry name" value="PRK04051.1"/>
    <property type="match status" value="1"/>
</dbReference>
<evidence type="ECO:0000256" key="2">
    <source>
        <dbReference type="ARBA" id="ARBA00022730"/>
    </source>
</evidence>
<dbReference type="SMART" id="SM01390">
    <property type="entry name" value="Ribosomal_S4"/>
    <property type="match status" value="1"/>
</dbReference>
<dbReference type="SUPFAM" id="SSF55174">
    <property type="entry name" value="Alpha-L RNA-binding motif"/>
    <property type="match status" value="1"/>
</dbReference>
<keyword evidence="5 6" id="KW-0687">Ribonucleoprotein</keyword>
<feature type="compositionally biased region" description="Basic and acidic residues" evidence="7">
    <location>
        <begin position="10"/>
        <end position="20"/>
    </location>
</feature>
<dbReference type="GO" id="GO:0006412">
    <property type="term" value="P:translation"/>
    <property type="evidence" value="ECO:0007669"/>
    <property type="project" value="UniProtKB-UniRule"/>
</dbReference>
<feature type="domain" description="RNA-binding S4" evidence="8">
    <location>
        <begin position="103"/>
        <end position="167"/>
    </location>
</feature>
<dbReference type="InterPro" id="IPR018079">
    <property type="entry name" value="Ribosomal_uS4_CS"/>
</dbReference>
<evidence type="ECO:0000256" key="1">
    <source>
        <dbReference type="ARBA" id="ARBA00007465"/>
    </source>
</evidence>
<organism evidence="10 11">
    <name type="scientific">Candidatus Iainarchaeum sp</name>
    <dbReference type="NCBI Taxonomy" id="3101447"/>
    <lineage>
        <taxon>Archaea</taxon>
        <taxon>Candidatus Iainarchaeota</taxon>
        <taxon>Candidatus Iainarchaeia</taxon>
        <taxon>Candidatus Iainarchaeales</taxon>
        <taxon>Candidatus Iainarchaeaceae</taxon>
        <taxon>Candidatus Iainarchaeum</taxon>
    </lineage>
</organism>
<evidence type="ECO:0000313" key="11">
    <source>
        <dbReference type="Proteomes" id="UP000226592"/>
    </source>
</evidence>
<dbReference type="GO" id="GO:0042274">
    <property type="term" value="P:ribosomal small subunit biogenesis"/>
    <property type="evidence" value="ECO:0007669"/>
    <property type="project" value="TreeGrafter"/>
</dbReference>
<dbReference type="PANTHER" id="PTHR11831">
    <property type="entry name" value="30S 40S RIBOSOMAL PROTEIN"/>
    <property type="match status" value="1"/>
</dbReference>
<name>A0A2D6M0M7_9ARCH</name>
<keyword evidence="3 6" id="KW-0694">RNA-binding</keyword>
<reference evidence="11" key="1">
    <citation type="submission" date="2017-09" db="EMBL/GenBank/DDBJ databases">
        <title>The Reconstruction of 2,631 Draft Metagenome-Assembled Genomes from the Global Oceans.</title>
        <authorList>
            <person name="Tully B.J."/>
            <person name="Graham E.D."/>
            <person name="Heidelberg J.F."/>
        </authorList>
    </citation>
    <scope>NUCLEOTIDE SEQUENCE [LARGE SCALE GENOMIC DNA]</scope>
</reference>
<dbReference type="GO" id="GO:0019843">
    <property type="term" value="F:rRNA binding"/>
    <property type="evidence" value="ECO:0007669"/>
    <property type="project" value="UniProtKB-UniRule"/>
</dbReference>
<proteinExistence type="inferred from homology"/>
<evidence type="ECO:0000256" key="6">
    <source>
        <dbReference type="HAMAP-Rule" id="MF_01306"/>
    </source>
</evidence>
<accession>A0A2D6M0M7</accession>
<dbReference type="InterPro" id="IPR022802">
    <property type="entry name" value="Ribosomal_uS4_arc"/>
</dbReference>
<dbReference type="GO" id="GO:0003735">
    <property type="term" value="F:structural constituent of ribosome"/>
    <property type="evidence" value="ECO:0007669"/>
    <property type="project" value="InterPro"/>
</dbReference>